<keyword evidence="2" id="KW-1185">Reference proteome</keyword>
<evidence type="ECO:0000313" key="2">
    <source>
        <dbReference type="Proteomes" id="UP001180020"/>
    </source>
</evidence>
<dbReference type="Proteomes" id="UP001180020">
    <property type="component" value="Unassembled WGS sequence"/>
</dbReference>
<evidence type="ECO:0000313" key="1">
    <source>
        <dbReference type="EMBL" id="KAK1310709.1"/>
    </source>
</evidence>
<name>A0AAV9EC11_ACOCL</name>
<protein>
    <submittedName>
        <fullName evidence="1">Uncharacterized protein</fullName>
    </submittedName>
</protein>
<proteinExistence type="predicted"/>
<reference evidence="1" key="2">
    <citation type="submission" date="2023-06" db="EMBL/GenBank/DDBJ databases">
        <authorList>
            <person name="Ma L."/>
            <person name="Liu K.-W."/>
            <person name="Li Z."/>
            <person name="Hsiao Y.-Y."/>
            <person name="Qi Y."/>
            <person name="Fu T."/>
            <person name="Tang G."/>
            <person name="Zhang D."/>
            <person name="Sun W.-H."/>
            <person name="Liu D.-K."/>
            <person name="Li Y."/>
            <person name="Chen G.-Z."/>
            <person name="Liu X.-D."/>
            <person name="Liao X.-Y."/>
            <person name="Jiang Y.-T."/>
            <person name="Yu X."/>
            <person name="Hao Y."/>
            <person name="Huang J."/>
            <person name="Zhao X.-W."/>
            <person name="Ke S."/>
            <person name="Chen Y.-Y."/>
            <person name="Wu W.-L."/>
            <person name="Hsu J.-L."/>
            <person name="Lin Y.-F."/>
            <person name="Huang M.-D."/>
            <person name="Li C.-Y."/>
            <person name="Huang L."/>
            <person name="Wang Z.-W."/>
            <person name="Zhao X."/>
            <person name="Zhong W.-Y."/>
            <person name="Peng D.-H."/>
            <person name="Ahmad S."/>
            <person name="Lan S."/>
            <person name="Zhang J.-S."/>
            <person name="Tsai W.-C."/>
            <person name="Van De Peer Y."/>
            <person name="Liu Z.-J."/>
        </authorList>
    </citation>
    <scope>NUCLEOTIDE SEQUENCE</scope>
    <source>
        <strain evidence="1">CP</strain>
        <tissue evidence="1">Leaves</tissue>
    </source>
</reference>
<dbReference type="AlphaFoldDB" id="A0AAV9EC11"/>
<gene>
    <name evidence="1" type="ORF">QJS10_CPA08g00658</name>
</gene>
<accession>A0AAV9EC11</accession>
<reference evidence="1" key="1">
    <citation type="journal article" date="2023" name="Nat. Commun.">
        <title>Diploid and tetraploid genomes of Acorus and the evolution of monocots.</title>
        <authorList>
            <person name="Ma L."/>
            <person name="Liu K.W."/>
            <person name="Li Z."/>
            <person name="Hsiao Y.Y."/>
            <person name="Qi Y."/>
            <person name="Fu T."/>
            <person name="Tang G.D."/>
            <person name="Zhang D."/>
            <person name="Sun W.H."/>
            <person name="Liu D.K."/>
            <person name="Li Y."/>
            <person name="Chen G.Z."/>
            <person name="Liu X.D."/>
            <person name="Liao X.Y."/>
            <person name="Jiang Y.T."/>
            <person name="Yu X."/>
            <person name="Hao Y."/>
            <person name="Huang J."/>
            <person name="Zhao X.W."/>
            <person name="Ke S."/>
            <person name="Chen Y.Y."/>
            <person name="Wu W.L."/>
            <person name="Hsu J.L."/>
            <person name="Lin Y.F."/>
            <person name="Huang M.D."/>
            <person name="Li C.Y."/>
            <person name="Huang L."/>
            <person name="Wang Z.W."/>
            <person name="Zhao X."/>
            <person name="Zhong W.Y."/>
            <person name="Peng D.H."/>
            <person name="Ahmad S."/>
            <person name="Lan S."/>
            <person name="Zhang J.S."/>
            <person name="Tsai W.C."/>
            <person name="Van de Peer Y."/>
            <person name="Liu Z.J."/>
        </authorList>
    </citation>
    <scope>NUCLEOTIDE SEQUENCE</scope>
    <source>
        <strain evidence="1">CP</strain>
    </source>
</reference>
<comment type="caution">
    <text evidence="1">The sequence shown here is derived from an EMBL/GenBank/DDBJ whole genome shotgun (WGS) entry which is preliminary data.</text>
</comment>
<sequence>MGNCSSSSITIIACAVIRDRPMRLGEQAGVAVRFNVGPVQSVGAGLESGQAR</sequence>
<dbReference type="EMBL" id="JAUJYO010000008">
    <property type="protein sequence ID" value="KAK1310709.1"/>
    <property type="molecule type" value="Genomic_DNA"/>
</dbReference>
<organism evidence="1 2">
    <name type="scientific">Acorus calamus</name>
    <name type="common">Sweet flag</name>
    <dbReference type="NCBI Taxonomy" id="4465"/>
    <lineage>
        <taxon>Eukaryota</taxon>
        <taxon>Viridiplantae</taxon>
        <taxon>Streptophyta</taxon>
        <taxon>Embryophyta</taxon>
        <taxon>Tracheophyta</taxon>
        <taxon>Spermatophyta</taxon>
        <taxon>Magnoliopsida</taxon>
        <taxon>Liliopsida</taxon>
        <taxon>Acoraceae</taxon>
        <taxon>Acorus</taxon>
    </lineage>
</organism>